<proteinExistence type="predicted"/>
<protein>
    <submittedName>
        <fullName evidence="2">Protein CBG15059</fullName>
    </submittedName>
</protein>
<dbReference type="InParanoid" id="A8XLA9"/>
<dbReference type="HOGENOM" id="CLU_2086956_0_0_1"/>
<evidence type="ECO:0000313" key="2">
    <source>
        <dbReference type="EMBL" id="CAP33434.2"/>
    </source>
</evidence>
<feature type="compositionally biased region" description="Low complexity" evidence="1">
    <location>
        <begin position="48"/>
        <end position="84"/>
    </location>
</feature>
<reference evidence="2 3" key="2">
    <citation type="journal article" date="2011" name="PLoS Genet.">
        <title>Caenorhabditis briggsae recombinant inbred line genotypes reveal inter-strain incompatibility and the evolution of recombination.</title>
        <authorList>
            <person name="Ross J.A."/>
            <person name="Koboldt D.C."/>
            <person name="Staisch J.E."/>
            <person name="Chamberlin H.M."/>
            <person name="Gupta B.P."/>
            <person name="Miller R.D."/>
            <person name="Baird S.E."/>
            <person name="Haag E.S."/>
        </authorList>
    </citation>
    <scope>NUCLEOTIDE SEQUENCE [LARGE SCALE GENOMIC DNA]</scope>
    <source>
        <strain evidence="2 3">AF16</strain>
    </source>
</reference>
<dbReference type="RefSeq" id="XP_045095605.1">
    <property type="nucleotide sequence ID" value="XM_045235177.1"/>
</dbReference>
<dbReference type="EMBL" id="HE600932">
    <property type="protein sequence ID" value="CAP33434.2"/>
    <property type="molecule type" value="Genomic_DNA"/>
</dbReference>
<name>A8XLA9_CAEBR</name>
<evidence type="ECO:0000256" key="1">
    <source>
        <dbReference type="SAM" id="MobiDB-lite"/>
    </source>
</evidence>
<organism evidence="2 3">
    <name type="scientific">Caenorhabditis briggsae</name>
    <dbReference type="NCBI Taxonomy" id="6238"/>
    <lineage>
        <taxon>Eukaryota</taxon>
        <taxon>Metazoa</taxon>
        <taxon>Ecdysozoa</taxon>
        <taxon>Nematoda</taxon>
        <taxon>Chromadorea</taxon>
        <taxon>Rhabditida</taxon>
        <taxon>Rhabditina</taxon>
        <taxon>Rhabditomorpha</taxon>
        <taxon>Rhabditoidea</taxon>
        <taxon>Rhabditidae</taxon>
        <taxon>Peloderinae</taxon>
        <taxon>Caenorhabditis</taxon>
    </lineage>
</organism>
<sequence>MSSAFSTPSPPAPSGLQEPTLPDAPEVQMEAEDTADTPEVAPEAPILAPEASDASMASPDASQSSDDDAPGTSSSSEAAPTTSGGHSGVMDMATFFRLELENRKPALQEAKAPRRLV</sequence>
<reference evidence="2 3" key="1">
    <citation type="journal article" date="2003" name="PLoS Biol.">
        <title>The genome sequence of Caenorhabditis briggsae: a platform for comparative genomics.</title>
        <authorList>
            <person name="Stein L.D."/>
            <person name="Bao Z."/>
            <person name="Blasiar D."/>
            <person name="Blumenthal T."/>
            <person name="Brent M.R."/>
            <person name="Chen N."/>
            <person name="Chinwalla A."/>
            <person name="Clarke L."/>
            <person name="Clee C."/>
            <person name="Coghlan A."/>
            <person name="Coulson A."/>
            <person name="D'Eustachio P."/>
            <person name="Fitch D.H."/>
            <person name="Fulton L.A."/>
            <person name="Fulton R.E."/>
            <person name="Griffiths-Jones S."/>
            <person name="Harris T.W."/>
            <person name="Hillier L.W."/>
            <person name="Kamath R."/>
            <person name="Kuwabara P.E."/>
            <person name="Mardis E.R."/>
            <person name="Marra M.A."/>
            <person name="Miner T.L."/>
            <person name="Minx P."/>
            <person name="Mullikin J.C."/>
            <person name="Plumb R.W."/>
            <person name="Rogers J."/>
            <person name="Schein J.E."/>
            <person name="Sohrmann M."/>
            <person name="Spieth J."/>
            <person name="Stajich J.E."/>
            <person name="Wei C."/>
            <person name="Willey D."/>
            <person name="Wilson R.K."/>
            <person name="Durbin R."/>
            <person name="Waterston R.H."/>
        </authorList>
    </citation>
    <scope>NUCLEOTIDE SEQUENCE [LARGE SCALE GENOMIC DNA]</scope>
    <source>
        <strain evidence="2 3">AF16</strain>
    </source>
</reference>
<keyword evidence="3" id="KW-1185">Reference proteome</keyword>
<accession>A8XLA9</accession>
<dbReference type="GeneID" id="8574857"/>
<dbReference type="Proteomes" id="UP000008549">
    <property type="component" value="Unassembled WGS sequence"/>
</dbReference>
<dbReference type="WormBase" id="CBG15059">
    <property type="protein sequence ID" value="CBP49804"/>
    <property type="gene ID" value="WBGene00035404"/>
</dbReference>
<evidence type="ECO:0000313" key="3">
    <source>
        <dbReference type="Proteomes" id="UP000008549"/>
    </source>
</evidence>
<dbReference type="KEGG" id="cbr:CBG_15059"/>
<feature type="region of interest" description="Disordered" evidence="1">
    <location>
        <begin position="1"/>
        <end position="90"/>
    </location>
</feature>
<evidence type="ECO:0000313" key="4">
    <source>
        <dbReference type="WormBase" id="CBG15059"/>
    </source>
</evidence>
<dbReference type="AlphaFoldDB" id="A8XLA9"/>
<gene>
    <name evidence="2 4" type="ORF">CBG15059</name>
    <name evidence="2" type="ORF">CBG_15059</name>
</gene>
<dbReference type="CTD" id="8574857"/>
<dbReference type="STRING" id="6238.A8XLA9"/>